<evidence type="ECO:0000256" key="1">
    <source>
        <dbReference type="SAM" id="Coils"/>
    </source>
</evidence>
<keyword evidence="1" id="KW-0175">Coiled coil</keyword>
<dbReference type="RefSeq" id="WP_186643083.1">
    <property type="nucleotide sequence ID" value="NZ_JABWQX020000001.1"/>
</dbReference>
<comment type="caution">
    <text evidence="3">The sequence shown here is derived from an EMBL/GenBank/DDBJ whole genome shotgun (WGS) entry which is preliminary data.</text>
</comment>
<sequence length="1073" mass="119168">MDMSSLLTLDPPMASSLSPVPSPDEKYQGLLGDYDSLLSLIRNTSPEKLANTLIKPKRCSPMYLEDETGQRSLQALAQNEDYRASCKTVGASPHRLTVTLKDGKAVYETQSSDSEVTIAIPLGKNPVWDGWLSSIEKAVLKLGGQIRQNGEVTFARMAWFYGIPLPDPLDDQQCEAAIQALEEKRARHSLGLGDAFRLDGLGHGCAVEDKSVDDLIMETMRERLPQLRTSLLAHLSSIDIASLTIQDLRAKPSFYLEKILLSEEAEALTEALLRALEWYGGNHGEDSAPSVRIKLLVKAIDLWLRAGKPEQDGAIAGYQWQAPSNWGKSYEAIWLAFESHLLTSKRASSVNESVLLACLYRSSFPLDFQIPDIPSELPYRSSTVWVNFVHGVQLANTLDPTLLQRLSVQQLIDLPAEYMDEGNAEDLKLASLTRLQPALDWAITNGFVPERTDADYSVQTLEKVMQKLDEAITQLSSAITDLDKRPPDRLEIATLELTKLLGHSRFLTEWKLEKEASAFSTGSGTWKSGPPIDHYYSLVDIYASGELSKAKWYINPPSSAWLTLSEAGIVNTNLFGRGLKGKALPNIKNIFDTRFKDYIKLISGAYQRLIIHQLASLPLIDRRALEYGIVKLYSLRQPTGDIGGVIGVAEETLPLRARCGFILEATYDGKARYYELVPRAGVIRPRLDIMPHHIGVTTTFAVQMNLAEQIRPGFFGSFQDKNTELPFDWNAHVNGTVPEKDMQCQAIMDQMGGTLGRLMNSDLPHITPTTLESTSIQSIVKHIADRLLFIDETELRRTCYGQTKFERQQANLDGVISVIKSFIPFWDSIENLSSGKRKKVNEGLLGLTLDLAAFVFPFGKFASGSMKIIRAGGKLTLTRKLPSLAQKVGVLLNSTLNPLDGIPSLLKGGGLGLFRLSKKGYLSLKKLSGRAGQYDLLKGVPQATDPGRWRPLSTKDRLATVYEIEDAPVRNIASHGKSDFRFVDPLSTKPYGPALTAERSGLSFGPSRYDLLGRTETDSLFKIPDNTQVKEVLEVDGSRTFYLDDVPYRLEDGALRRVDTLDITKNFRKLPCR</sequence>
<feature type="region of interest" description="Disordered" evidence="2">
    <location>
        <begin position="1"/>
        <end position="24"/>
    </location>
</feature>
<reference evidence="3 4" key="1">
    <citation type="journal article" date="2020" name="Microorganisms">
        <title>Reliable Identification of Environmental Pseudomonas Isolates Using the rpoD Gene.</title>
        <authorList>
            <consortium name="The Broad Institute Genome Sequencing Platform"/>
            <person name="Girard L."/>
            <person name="Lood C."/>
            <person name="Rokni-Zadeh H."/>
            <person name="van Noort V."/>
            <person name="Lavigne R."/>
            <person name="De Mot R."/>
        </authorList>
    </citation>
    <scope>NUCLEOTIDE SEQUENCE [LARGE SCALE GENOMIC DNA]</scope>
    <source>
        <strain evidence="3 4">SWRI102</strain>
    </source>
</reference>
<evidence type="ECO:0000313" key="4">
    <source>
        <dbReference type="Proteomes" id="UP000659438"/>
    </source>
</evidence>
<proteinExistence type="predicted"/>
<gene>
    <name evidence="3" type="ORF">HU742_017990</name>
</gene>
<dbReference type="EMBL" id="JABWQX020000001">
    <property type="protein sequence ID" value="MBV4553040.1"/>
    <property type="molecule type" value="Genomic_DNA"/>
</dbReference>
<dbReference type="Proteomes" id="UP000659438">
    <property type="component" value="Unassembled WGS sequence"/>
</dbReference>
<protein>
    <submittedName>
        <fullName evidence="3">Uncharacterized protein</fullName>
    </submittedName>
</protein>
<organism evidence="3 4">
    <name type="scientific">Pseudomonas marvdashtae</name>
    <dbReference type="NCBI Taxonomy" id="2745500"/>
    <lineage>
        <taxon>Bacteria</taxon>
        <taxon>Pseudomonadati</taxon>
        <taxon>Pseudomonadota</taxon>
        <taxon>Gammaproteobacteria</taxon>
        <taxon>Pseudomonadales</taxon>
        <taxon>Pseudomonadaceae</taxon>
        <taxon>Pseudomonas</taxon>
    </lineage>
</organism>
<feature type="coiled-coil region" evidence="1">
    <location>
        <begin position="458"/>
        <end position="485"/>
    </location>
</feature>
<name>A0A9E2THI9_9PSED</name>
<evidence type="ECO:0000313" key="3">
    <source>
        <dbReference type="EMBL" id="MBV4553040.1"/>
    </source>
</evidence>
<dbReference type="AlphaFoldDB" id="A0A9E2THI9"/>
<keyword evidence="4" id="KW-1185">Reference proteome</keyword>
<evidence type="ECO:0000256" key="2">
    <source>
        <dbReference type="SAM" id="MobiDB-lite"/>
    </source>
</evidence>
<accession>A0A9E2THI9</accession>